<feature type="compositionally biased region" description="Low complexity" evidence="7">
    <location>
        <begin position="694"/>
        <end position="704"/>
    </location>
</feature>
<feature type="compositionally biased region" description="Low complexity" evidence="7">
    <location>
        <begin position="733"/>
        <end position="745"/>
    </location>
</feature>
<evidence type="ECO:0000256" key="1">
    <source>
        <dbReference type="ARBA" id="ARBA00004123"/>
    </source>
</evidence>
<dbReference type="AlphaFoldDB" id="A0A835WF77"/>
<dbReference type="GO" id="GO:0042276">
    <property type="term" value="P:error-prone translesion synthesis"/>
    <property type="evidence" value="ECO:0007669"/>
    <property type="project" value="TreeGrafter"/>
</dbReference>
<feature type="compositionally biased region" description="Low complexity" evidence="7">
    <location>
        <begin position="715"/>
        <end position="724"/>
    </location>
</feature>
<dbReference type="OrthoDB" id="10254730at2759"/>
<dbReference type="InterPro" id="IPR007185">
    <property type="entry name" value="DNA_pol_a/d/e_bsu"/>
</dbReference>
<accession>A0A835WF77</accession>
<dbReference type="Pfam" id="PF04042">
    <property type="entry name" value="DNA_pol_E_B"/>
    <property type="match status" value="1"/>
</dbReference>
<evidence type="ECO:0000256" key="5">
    <source>
        <dbReference type="ARBA" id="ARBA00023242"/>
    </source>
</evidence>
<evidence type="ECO:0000313" key="10">
    <source>
        <dbReference type="Proteomes" id="UP000650467"/>
    </source>
</evidence>
<keyword evidence="5" id="KW-0539">Nucleus</keyword>
<evidence type="ECO:0000256" key="4">
    <source>
        <dbReference type="ARBA" id="ARBA00023125"/>
    </source>
</evidence>
<evidence type="ECO:0000256" key="7">
    <source>
        <dbReference type="SAM" id="MobiDB-lite"/>
    </source>
</evidence>
<gene>
    <name evidence="9" type="ORF">HXX76_000845</name>
</gene>
<dbReference type="GO" id="GO:0006261">
    <property type="term" value="P:DNA-templated DNA replication"/>
    <property type="evidence" value="ECO:0007669"/>
    <property type="project" value="InterPro"/>
</dbReference>
<evidence type="ECO:0000259" key="8">
    <source>
        <dbReference type="Pfam" id="PF04042"/>
    </source>
</evidence>
<evidence type="ECO:0000256" key="3">
    <source>
        <dbReference type="ARBA" id="ARBA00022705"/>
    </source>
</evidence>
<reference evidence="9" key="1">
    <citation type="journal article" date="2020" name="bioRxiv">
        <title>Comparative genomics of Chlamydomonas.</title>
        <authorList>
            <person name="Craig R.J."/>
            <person name="Hasan A.R."/>
            <person name="Ness R.W."/>
            <person name="Keightley P.D."/>
        </authorList>
    </citation>
    <scope>NUCLEOTIDE SEQUENCE</scope>
    <source>
        <strain evidence="9">SAG 7.73</strain>
    </source>
</reference>
<feature type="domain" description="DNA polymerase alpha/delta/epsilon subunit B" evidence="8">
    <location>
        <begin position="284"/>
        <end position="524"/>
    </location>
</feature>
<dbReference type="PANTHER" id="PTHR12708:SF0">
    <property type="entry name" value="DNA POLYMERASE EPSILON SUBUNIT 2"/>
    <property type="match status" value="1"/>
</dbReference>
<dbReference type="GO" id="GO:0003677">
    <property type="term" value="F:DNA binding"/>
    <property type="evidence" value="ECO:0007669"/>
    <property type="project" value="UniProtKB-KW"/>
</dbReference>
<evidence type="ECO:0000313" key="9">
    <source>
        <dbReference type="EMBL" id="KAG2446253.1"/>
    </source>
</evidence>
<comment type="caution">
    <text evidence="9">The sequence shown here is derived from an EMBL/GenBank/DDBJ whole genome shotgun (WGS) entry which is preliminary data.</text>
</comment>
<dbReference type="PANTHER" id="PTHR12708">
    <property type="entry name" value="DNA POLYMERASE EPSILON SUBUNIT B"/>
    <property type="match status" value="1"/>
</dbReference>
<feature type="compositionally biased region" description="Low complexity" evidence="7">
    <location>
        <begin position="576"/>
        <end position="595"/>
    </location>
</feature>
<keyword evidence="4" id="KW-0238">DNA-binding</keyword>
<name>A0A835WF77_CHLIN</name>
<keyword evidence="10" id="KW-1185">Reference proteome</keyword>
<comment type="subcellular location">
    <subcellularLocation>
        <location evidence="1">Nucleus</location>
    </subcellularLocation>
</comment>
<feature type="compositionally biased region" description="Acidic residues" evidence="7">
    <location>
        <begin position="812"/>
        <end position="826"/>
    </location>
</feature>
<organism evidence="9 10">
    <name type="scientific">Chlamydomonas incerta</name>
    <dbReference type="NCBI Taxonomy" id="51695"/>
    <lineage>
        <taxon>Eukaryota</taxon>
        <taxon>Viridiplantae</taxon>
        <taxon>Chlorophyta</taxon>
        <taxon>core chlorophytes</taxon>
        <taxon>Chlorophyceae</taxon>
        <taxon>CS clade</taxon>
        <taxon>Chlamydomonadales</taxon>
        <taxon>Chlamydomonadaceae</taxon>
        <taxon>Chlamydomonas</taxon>
    </lineage>
</organism>
<dbReference type="Proteomes" id="UP000650467">
    <property type="component" value="Unassembled WGS sequence"/>
</dbReference>
<feature type="compositionally biased region" description="Low complexity" evidence="7">
    <location>
        <begin position="608"/>
        <end position="630"/>
    </location>
</feature>
<dbReference type="InterPro" id="IPR016266">
    <property type="entry name" value="POLE2"/>
</dbReference>
<dbReference type="GO" id="GO:0008622">
    <property type="term" value="C:epsilon DNA polymerase complex"/>
    <property type="evidence" value="ECO:0007669"/>
    <property type="project" value="InterPro"/>
</dbReference>
<keyword evidence="3" id="KW-0235">DNA replication</keyword>
<sequence length="859" mass="90618">MSFALKKALKKELLNTDWAGKVEEPAVAALADVIEQYYAGQLSGLHDILKRCTTELSADGKITVATVQAAAAPTGVAEQVELIELTDAFSVPRLVYDPVQRKLNVDTKPRRLHANAEAKHQVYLQRLQLVQQRLQRSRMFQQSNLILPNSSNSHHSVQLTDLQSLMGVFGVTRYVLGCISRAEDGRYLLEDTTGTVPLDLDGAETAAGFYTENCVVIAEGALGHDGAFHVRALGLPPCEPRASLPLAAQRLNLWGGPGGAVDPNSEVGGFLALEEAQRGSADRVVVLANVWLDRPEVLDALHTVLSGFSGVLTVPAVFVFMGNFHSRAGGGGAGGGGRGDGMLGGCDVDYGVMRELFGQLGALIDNYPRLKAESRFVFMPGPDDAGPAGVLPQPPLPRSLTTELRRLLPAAHFASNPCRLRYATQRIVLFRHDLQRRLLRRTLLPLAAAPDSAATQPGGADAATQASAGPSPAALWGHTALTLLQQGHLAPLPLLAQPVYWQYDCAMGLYPLPDAVIVADGSAAQEEFVHEGCRVINPGTFPGGFFAAYLPCAQQTEMSELPRPGQEQEEEEEGGQEAPAGGEAGAGAEQEAGAEGVPGGEGMEGIEEPGAQRRAARAPLQQRQLQQQQQQRREKEKKGAGGKSGKPRQPRKAAAADGGKGRQATINAQRGVAAELDGGEDAGPVAEDADADAAAEAAGADAADVQMVEGDADGETGAAAADGAGPKGKGKAAKAAAVPAAKGPKQGTLAQAWAKRPVRPEDGLEDDVAPQAGDDVVMVDEEDEEVDAAGEEAAAARRRQQQQARKRRAMVMDEEEGDDEEEEDVEEAARGGEGAPVAKAAARTWADDDDEQDWVEEGE</sequence>
<protein>
    <recommendedName>
        <fullName evidence="6">DNA polymerase II subunit 2</fullName>
    </recommendedName>
</protein>
<feature type="region of interest" description="Disordered" evidence="7">
    <location>
        <begin position="558"/>
        <end position="859"/>
    </location>
</feature>
<proteinExistence type="inferred from homology"/>
<comment type="similarity">
    <text evidence="2">Belongs to the DNA polymerase epsilon subunit B family.</text>
</comment>
<feature type="compositionally biased region" description="Basic residues" evidence="7">
    <location>
        <begin position="796"/>
        <end position="809"/>
    </location>
</feature>
<evidence type="ECO:0000256" key="6">
    <source>
        <dbReference type="ARBA" id="ARBA00032930"/>
    </source>
</evidence>
<feature type="region of interest" description="Disordered" evidence="7">
    <location>
        <begin position="450"/>
        <end position="469"/>
    </location>
</feature>
<feature type="compositionally biased region" description="Acidic residues" evidence="7">
    <location>
        <begin position="847"/>
        <end position="859"/>
    </location>
</feature>
<feature type="compositionally biased region" description="Acidic residues" evidence="7">
    <location>
        <begin position="777"/>
        <end position="790"/>
    </location>
</feature>
<dbReference type="EMBL" id="JAEHOC010000001">
    <property type="protein sequence ID" value="KAG2446253.1"/>
    <property type="molecule type" value="Genomic_DNA"/>
</dbReference>
<evidence type="ECO:0000256" key="2">
    <source>
        <dbReference type="ARBA" id="ARBA00009560"/>
    </source>
</evidence>